<dbReference type="InterPro" id="IPR052709">
    <property type="entry name" value="Transposase-MT_Hybrid"/>
</dbReference>
<dbReference type="Gene3D" id="3.30.420.10">
    <property type="entry name" value="Ribonuclease H-like superfamily/Ribonuclease H"/>
    <property type="match status" value="1"/>
</dbReference>
<name>A0A3L8D4A1_OOCBI</name>
<dbReference type="PANTHER" id="PTHR46060">
    <property type="entry name" value="MARINER MOS1 TRANSPOSASE-LIKE PROTEIN"/>
    <property type="match status" value="1"/>
</dbReference>
<dbReference type="GO" id="GO:0003676">
    <property type="term" value="F:nucleic acid binding"/>
    <property type="evidence" value="ECO:0007669"/>
    <property type="project" value="InterPro"/>
</dbReference>
<sequence>MAVSQWTVIFVPIDLQRRKQRKTVAERVRSAINKNHRLTVRELEEDLGIPRILTEDLGMSRVIAKFVPRVLTEDQKNSRVKIAEDILESINKNPELLKRVITGDETWVYGYDPETKAQSSQWATREKSRPKKARQSQSNVKAMLTVFFDQEGVVHHEYAPQGRTTNKEYYLEVLKRLCDALKHPLKGKRFDNVEEIKRNVTRELLAITKKDFQDSFRKWVHR</sequence>
<dbReference type="InterPro" id="IPR036397">
    <property type="entry name" value="RNaseH_sf"/>
</dbReference>
<accession>A0A3L8D4A1</accession>
<dbReference type="EMBL" id="QOIP01000013">
    <property type="protein sequence ID" value="RLU15332.1"/>
    <property type="molecule type" value="Genomic_DNA"/>
</dbReference>
<dbReference type="Pfam" id="PF01359">
    <property type="entry name" value="Transposase_1"/>
    <property type="match status" value="1"/>
</dbReference>
<protein>
    <recommendedName>
        <fullName evidence="3">Histone-lysine N-methyltransferase SETMAR</fullName>
    </recommendedName>
</protein>
<reference evidence="2" key="2">
    <citation type="submission" date="2018-07" db="EMBL/GenBank/DDBJ databases">
        <authorList>
            <person name="Mckenzie S.K."/>
            <person name="Kronauer D.J.C."/>
        </authorList>
    </citation>
    <scope>NUCLEOTIDE SEQUENCE</scope>
    <source>
        <strain evidence="2">Clonal line C1</strain>
    </source>
</reference>
<evidence type="ECO:0008006" key="3">
    <source>
        <dbReference type="Google" id="ProtNLM"/>
    </source>
</evidence>
<feature type="region of interest" description="Disordered" evidence="1">
    <location>
        <begin position="118"/>
        <end position="137"/>
    </location>
</feature>
<dbReference type="PANTHER" id="PTHR46060:SF1">
    <property type="entry name" value="MARINER MOS1 TRANSPOSASE-LIKE PROTEIN"/>
    <property type="match status" value="1"/>
</dbReference>
<evidence type="ECO:0000256" key="1">
    <source>
        <dbReference type="SAM" id="MobiDB-lite"/>
    </source>
</evidence>
<dbReference type="InterPro" id="IPR001888">
    <property type="entry name" value="Transposase_1"/>
</dbReference>
<proteinExistence type="predicted"/>
<evidence type="ECO:0000313" key="2">
    <source>
        <dbReference type="EMBL" id="RLU15332.1"/>
    </source>
</evidence>
<reference evidence="2" key="1">
    <citation type="journal article" date="2018" name="Genome Res.">
        <title>The genomic architecture and molecular evolution of ant odorant receptors.</title>
        <authorList>
            <person name="McKenzie S.K."/>
            <person name="Kronauer D.J.C."/>
        </authorList>
    </citation>
    <scope>NUCLEOTIDE SEQUENCE [LARGE SCALE GENOMIC DNA]</scope>
    <source>
        <strain evidence="2">Clonal line C1</strain>
    </source>
</reference>
<gene>
    <name evidence="2" type="ORF">DMN91_012326</name>
</gene>
<organism evidence="2">
    <name type="scientific">Ooceraea biroi</name>
    <name type="common">Clonal raider ant</name>
    <name type="synonym">Cerapachys biroi</name>
    <dbReference type="NCBI Taxonomy" id="2015173"/>
    <lineage>
        <taxon>Eukaryota</taxon>
        <taxon>Metazoa</taxon>
        <taxon>Ecdysozoa</taxon>
        <taxon>Arthropoda</taxon>
        <taxon>Hexapoda</taxon>
        <taxon>Insecta</taxon>
        <taxon>Pterygota</taxon>
        <taxon>Neoptera</taxon>
        <taxon>Endopterygota</taxon>
        <taxon>Hymenoptera</taxon>
        <taxon>Apocrita</taxon>
        <taxon>Aculeata</taxon>
        <taxon>Formicoidea</taxon>
        <taxon>Formicidae</taxon>
        <taxon>Dorylinae</taxon>
        <taxon>Ooceraea</taxon>
    </lineage>
</organism>
<dbReference type="Proteomes" id="UP000279307">
    <property type="component" value="Chromosome 13"/>
</dbReference>
<dbReference type="AlphaFoldDB" id="A0A3L8D4A1"/>
<dbReference type="OrthoDB" id="10033972at2759"/>
<comment type="caution">
    <text evidence="2">The sequence shown here is derived from an EMBL/GenBank/DDBJ whole genome shotgun (WGS) entry which is preliminary data.</text>
</comment>